<dbReference type="Proteomes" id="UP000282106">
    <property type="component" value="Unassembled WGS sequence"/>
</dbReference>
<protein>
    <submittedName>
        <fullName evidence="5">tRNA-binding protein</fullName>
    </submittedName>
</protein>
<dbReference type="RefSeq" id="WP_123212509.1">
    <property type="nucleotide sequence ID" value="NZ_RJVO01000007.1"/>
</dbReference>
<sequence length="117" mass="12455">MNHETTTAPTIPVEQFFGCDLRVGTITACRPNAKARKPSYVLSLDFGPLGPRTSSAQITQLYTPEDLVGRQVLAVVNFAPRNVAGVVSDCLTLAVDGDGGLVLLAVERPVANGQRVY</sequence>
<feature type="domain" description="TRNA-binding" evidence="4">
    <location>
        <begin position="15"/>
        <end position="117"/>
    </location>
</feature>
<dbReference type="FunCoup" id="A0A3N0V536">
    <property type="interactions" value="114"/>
</dbReference>
<dbReference type="FunFam" id="2.40.50.140:FF:000165">
    <property type="entry name" value="Chaperone CsaA"/>
    <property type="match status" value="1"/>
</dbReference>
<dbReference type="InterPro" id="IPR008231">
    <property type="entry name" value="CsaA"/>
</dbReference>
<keyword evidence="2 3" id="KW-0694">RNA-binding</keyword>
<dbReference type="AlphaFoldDB" id="A0A3N0V536"/>
<dbReference type="InParanoid" id="A0A3N0V536"/>
<organism evidence="5 6">
    <name type="scientific">Stagnimonas aquatica</name>
    <dbReference type="NCBI Taxonomy" id="2689987"/>
    <lineage>
        <taxon>Bacteria</taxon>
        <taxon>Pseudomonadati</taxon>
        <taxon>Pseudomonadota</taxon>
        <taxon>Gammaproteobacteria</taxon>
        <taxon>Nevskiales</taxon>
        <taxon>Nevskiaceae</taxon>
        <taxon>Stagnimonas</taxon>
    </lineage>
</organism>
<dbReference type="NCBIfam" id="NF007495">
    <property type="entry name" value="PRK10089.1-4"/>
    <property type="match status" value="1"/>
</dbReference>
<dbReference type="EMBL" id="RJVO01000007">
    <property type="protein sequence ID" value="ROH87785.1"/>
    <property type="molecule type" value="Genomic_DNA"/>
</dbReference>
<dbReference type="SUPFAM" id="SSF50249">
    <property type="entry name" value="Nucleic acid-binding proteins"/>
    <property type="match status" value="1"/>
</dbReference>
<dbReference type="Pfam" id="PF01588">
    <property type="entry name" value="tRNA_bind"/>
    <property type="match status" value="1"/>
</dbReference>
<keyword evidence="6" id="KW-1185">Reference proteome</keyword>
<evidence type="ECO:0000313" key="5">
    <source>
        <dbReference type="EMBL" id="ROH87785.1"/>
    </source>
</evidence>
<keyword evidence="1 3" id="KW-0820">tRNA-binding</keyword>
<reference evidence="5 6" key="1">
    <citation type="submission" date="2018-10" db="EMBL/GenBank/DDBJ databases">
        <authorList>
            <person name="Chen W.-M."/>
        </authorList>
    </citation>
    <scope>NUCLEOTIDE SEQUENCE [LARGE SCALE GENOMIC DNA]</scope>
    <source>
        <strain evidence="5 6">THS-13</strain>
    </source>
</reference>
<dbReference type="PANTHER" id="PTHR11586:SF37">
    <property type="entry name" value="TRNA-BINDING DOMAIN-CONTAINING PROTEIN"/>
    <property type="match status" value="1"/>
</dbReference>
<comment type="caution">
    <text evidence="5">The sequence shown here is derived from an EMBL/GenBank/DDBJ whole genome shotgun (WGS) entry which is preliminary data.</text>
</comment>
<dbReference type="PROSITE" id="PS50886">
    <property type="entry name" value="TRBD"/>
    <property type="match status" value="1"/>
</dbReference>
<evidence type="ECO:0000259" key="4">
    <source>
        <dbReference type="PROSITE" id="PS50886"/>
    </source>
</evidence>
<proteinExistence type="predicted"/>
<evidence type="ECO:0000313" key="6">
    <source>
        <dbReference type="Proteomes" id="UP000282106"/>
    </source>
</evidence>
<dbReference type="Gene3D" id="2.40.50.140">
    <property type="entry name" value="Nucleic acid-binding proteins"/>
    <property type="match status" value="1"/>
</dbReference>
<name>A0A3N0V536_9GAMM</name>
<evidence type="ECO:0000256" key="2">
    <source>
        <dbReference type="ARBA" id="ARBA00022884"/>
    </source>
</evidence>
<gene>
    <name evidence="5" type="ORF">ED208_13805</name>
</gene>
<dbReference type="NCBIfam" id="NF007494">
    <property type="entry name" value="PRK10089.1-3"/>
    <property type="match status" value="1"/>
</dbReference>
<dbReference type="GO" id="GO:0000049">
    <property type="term" value="F:tRNA binding"/>
    <property type="evidence" value="ECO:0007669"/>
    <property type="project" value="UniProtKB-UniRule"/>
</dbReference>
<dbReference type="CDD" id="cd02798">
    <property type="entry name" value="tRNA_bind_CsaA"/>
    <property type="match status" value="1"/>
</dbReference>
<dbReference type="PANTHER" id="PTHR11586">
    <property type="entry name" value="TRNA-AMINOACYLATION COFACTOR ARC1 FAMILY MEMBER"/>
    <property type="match status" value="1"/>
</dbReference>
<dbReference type="NCBIfam" id="TIGR02222">
    <property type="entry name" value="chap_CsaA"/>
    <property type="match status" value="1"/>
</dbReference>
<dbReference type="InterPro" id="IPR051270">
    <property type="entry name" value="Tyrosine-tRNA_ligase_regulator"/>
</dbReference>
<accession>A0A3N0V536</accession>
<dbReference type="InterPro" id="IPR012340">
    <property type="entry name" value="NA-bd_OB-fold"/>
</dbReference>
<evidence type="ECO:0000256" key="1">
    <source>
        <dbReference type="ARBA" id="ARBA00022555"/>
    </source>
</evidence>
<evidence type="ECO:0000256" key="3">
    <source>
        <dbReference type="PROSITE-ProRule" id="PRU00209"/>
    </source>
</evidence>
<dbReference type="InterPro" id="IPR002547">
    <property type="entry name" value="tRNA-bd_dom"/>
</dbReference>